<dbReference type="InterPro" id="IPR013783">
    <property type="entry name" value="Ig-like_fold"/>
</dbReference>
<dbReference type="PANTHER" id="PTHR22625">
    <property type="entry name" value="PLEXIN"/>
    <property type="match status" value="1"/>
</dbReference>
<dbReference type="InterPro" id="IPR016201">
    <property type="entry name" value="PSI"/>
</dbReference>
<dbReference type="SUPFAM" id="SSF101912">
    <property type="entry name" value="Sema domain"/>
    <property type="match status" value="1"/>
</dbReference>
<dbReference type="GO" id="GO:0008360">
    <property type="term" value="P:regulation of cell shape"/>
    <property type="evidence" value="ECO:0007669"/>
    <property type="project" value="TreeGrafter"/>
</dbReference>
<dbReference type="InterPro" id="IPR015943">
    <property type="entry name" value="WD40/YVTN_repeat-like_dom_sf"/>
</dbReference>
<dbReference type="SUPFAM" id="SSF103575">
    <property type="entry name" value="Plexin repeat"/>
    <property type="match status" value="1"/>
</dbReference>
<dbReference type="SMART" id="SM00423">
    <property type="entry name" value="PSI"/>
    <property type="match status" value="1"/>
</dbReference>
<dbReference type="Gene3D" id="3.30.1680.10">
    <property type="entry name" value="ligand-binding face of the semaphorins, domain 2"/>
    <property type="match status" value="1"/>
</dbReference>
<evidence type="ECO:0000256" key="5">
    <source>
        <dbReference type="PROSITE-ProRule" id="PRU00352"/>
    </source>
</evidence>
<keyword evidence="4" id="KW-0325">Glycoprotein</keyword>
<keyword evidence="3" id="KW-1015">Disulfide bond</keyword>
<reference evidence="7" key="1">
    <citation type="submission" date="2022-07" db="EMBL/GenBank/DDBJ databases">
        <title>Chromosome-level genome of Muraenolepis orangiensis.</title>
        <authorList>
            <person name="Kim J."/>
        </authorList>
    </citation>
    <scope>NUCLEOTIDE SEQUENCE</scope>
    <source>
        <strain evidence="7">KU_S4_2022</strain>
        <tissue evidence="7">Muscle</tissue>
    </source>
</reference>
<dbReference type="GO" id="GO:0007162">
    <property type="term" value="P:negative regulation of cell adhesion"/>
    <property type="evidence" value="ECO:0007669"/>
    <property type="project" value="TreeGrafter"/>
</dbReference>
<dbReference type="InterPro" id="IPR002165">
    <property type="entry name" value="Plexin_repeat"/>
</dbReference>
<dbReference type="Pfam" id="PF01437">
    <property type="entry name" value="PSI"/>
    <property type="match status" value="1"/>
</dbReference>
<dbReference type="GO" id="GO:0017154">
    <property type="term" value="F:semaphorin receptor activity"/>
    <property type="evidence" value="ECO:0007669"/>
    <property type="project" value="InterPro"/>
</dbReference>
<name>A0A9Q0IVA6_9TELE</name>
<dbReference type="PROSITE" id="PS51004">
    <property type="entry name" value="SEMA"/>
    <property type="match status" value="1"/>
</dbReference>
<comment type="caution">
    <text evidence="5">Lacks conserved residue(s) required for the propagation of feature annotation.</text>
</comment>
<keyword evidence="8" id="KW-1185">Reference proteome</keyword>
<feature type="domain" description="Sema" evidence="6">
    <location>
        <begin position="1"/>
        <end position="76"/>
    </location>
</feature>
<dbReference type="AlphaFoldDB" id="A0A9Q0IVA6"/>
<evidence type="ECO:0000313" key="7">
    <source>
        <dbReference type="EMBL" id="KAJ3612309.1"/>
    </source>
</evidence>
<evidence type="ECO:0000259" key="6">
    <source>
        <dbReference type="PROSITE" id="PS51004"/>
    </source>
</evidence>
<dbReference type="OrthoDB" id="384877at2759"/>
<comment type="caution">
    <text evidence="7">The sequence shown here is derived from an EMBL/GenBank/DDBJ whole genome shotgun (WGS) entry which is preliminary data.</text>
</comment>
<dbReference type="GO" id="GO:0030334">
    <property type="term" value="P:regulation of cell migration"/>
    <property type="evidence" value="ECO:0007669"/>
    <property type="project" value="TreeGrafter"/>
</dbReference>
<evidence type="ECO:0000313" key="8">
    <source>
        <dbReference type="Proteomes" id="UP001148018"/>
    </source>
</evidence>
<protein>
    <recommendedName>
        <fullName evidence="6">Sema domain-containing protein</fullName>
    </recommendedName>
</protein>
<keyword evidence="2" id="KW-0472">Membrane</keyword>
<dbReference type="InterPro" id="IPR001627">
    <property type="entry name" value="Semap_dom"/>
</dbReference>
<evidence type="ECO:0000256" key="2">
    <source>
        <dbReference type="ARBA" id="ARBA00023136"/>
    </source>
</evidence>
<dbReference type="GO" id="GO:0050772">
    <property type="term" value="P:positive regulation of axonogenesis"/>
    <property type="evidence" value="ECO:0007669"/>
    <property type="project" value="TreeGrafter"/>
</dbReference>
<comment type="subcellular location">
    <subcellularLocation>
        <location evidence="1">Membrane</location>
    </subcellularLocation>
</comment>
<evidence type="ECO:0000256" key="1">
    <source>
        <dbReference type="ARBA" id="ARBA00004370"/>
    </source>
</evidence>
<dbReference type="EMBL" id="JANIIK010000036">
    <property type="protein sequence ID" value="KAJ3612309.1"/>
    <property type="molecule type" value="Genomic_DNA"/>
</dbReference>
<sequence>MTSVLAVQLNNWLIVFVGTGDGQLLKLTVDRNLEARCLSVIWADDDRCVFPKMHLDPVGRKHVLVAVRNQLKRVPVSQCEQHSSLESCWTAGDPYCGWCDSTKRCSFEDECPASLWLSIPDDLGQRRMLSHGFQEDRDGKMELVIHTHLRTGGAGAPANFSCRFVTIEGELGGLRHQYPQCTCLLPPVMAGLRVTVTVSLGEVAVTEELNLVNCSGITGTPTSLLCSRCFAAGCWWSRDACTWTGTGTKNMTSCQALQSAVDWLPEVFNITPSDLSFYGKNHALLTGRNLGHVTGVRIQGVMECSPKEAPVRVNMAGDSLTFHIPAGDKGQVTVCLLLPDGRCHGSASLAYRSAPVCTAVKPDSTWASGKRKMELTGSNLEFVDQVVHSHTDQKVPFTKSGNGGTLRYESLAVELSLASFSSSVALAVANVTLACGAVRYLPDPQFTTFDSTPGANHLFLTIELTVDRNLEARCLSVIWKADDDRCVFPKMHLDPVGRKHVLVAVRNQVGDPYCGWCDSTKRCSFEDECPASLWLSIPDDLGQRHMLSHGFQEDRDGKMELVIHTHLRTGGAGAPANFSCRFVTIEGELGVLRHQYPQCTCLLPPVMAGCWWSRDACTWTGTGTKNMTSCQALQSAVDWLPEVFNITPSDLSFYGKNHALLTGRNLGHVTGVRIQGVMECSPKEAPVRVNMAGDSLTFHIPAGDKGQVTVCLLLPDGRCHGNASLAYRSAPICTAVKPDSTWASGKRKMELTGSNLEFVDEVVHSHTDQKLPFTKSGNGGTLRYESLAVELSLASFSSSVALAVANVTLACGAVRYLPDPQFTTFDSTPGANHLLLTIEGGREHACAVRSVNHSNGTDFITCSIPSSSDTKITAVKITFGDQTVLLESPTWHMGLLLLLVIPVSVVGKKGCLSHVNLGRPNLNSSVPSVTLTMHTYISNGLPLTRGTHTYTHMCLSVSVCVYCYQRRSLTAQMNKRIEDLELEIRNDIRQGEAEKGRVLILS</sequence>
<dbReference type="InterPro" id="IPR031148">
    <property type="entry name" value="Plexin"/>
</dbReference>
<dbReference type="GO" id="GO:0005886">
    <property type="term" value="C:plasma membrane"/>
    <property type="evidence" value="ECO:0007669"/>
    <property type="project" value="TreeGrafter"/>
</dbReference>
<gene>
    <name evidence="7" type="ORF">NHX12_020585</name>
</gene>
<dbReference type="InterPro" id="IPR036352">
    <property type="entry name" value="Semap_dom_sf"/>
</dbReference>
<proteinExistence type="predicted"/>
<dbReference type="GO" id="GO:0002116">
    <property type="term" value="C:semaphorin receptor complex"/>
    <property type="evidence" value="ECO:0007669"/>
    <property type="project" value="TreeGrafter"/>
</dbReference>
<accession>A0A9Q0IVA6</accession>
<organism evidence="7 8">
    <name type="scientific">Muraenolepis orangiensis</name>
    <name type="common">Patagonian moray cod</name>
    <dbReference type="NCBI Taxonomy" id="630683"/>
    <lineage>
        <taxon>Eukaryota</taxon>
        <taxon>Metazoa</taxon>
        <taxon>Chordata</taxon>
        <taxon>Craniata</taxon>
        <taxon>Vertebrata</taxon>
        <taxon>Euteleostomi</taxon>
        <taxon>Actinopterygii</taxon>
        <taxon>Neopterygii</taxon>
        <taxon>Teleostei</taxon>
        <taxon>Neoteleostei</taxon>
        <taxon>Acanthomorphata</taxon>
        <taxon>Zeiogadaria</taxon>
        <taxon>Gadariae</taxon>
        <taxon>Gadiformes</taxon>
        <taxon>Muraenolepidoidei</taxon>
        <taxon>Muraenolepididae</taxon>
        <taxon>Muraenolepis</taxon>
    </lineage>
</organism>
<dbReference type="GO" id="GO:0007411">
    <property type="term" value="P:axon guidance"/>
    <property type="evidence" value="ECO:0007669"/>
    <property type="project" value="UniProtKB-ARBA"/>
</dbReference>
<dbReference type="PANTHER" id="PTHR22625:SF4">
    <property type="entry name" value="PLEXIN-C1"/>
    <property type="match status" value="1"/>
</dbReference>
<evidence type="ECO:0000256" key="3">
    <source>
        <dbReference type="ARBA" id="ARBA00023157"/>
    </source>
</evidence>
<dbReference type="Gene3D" id="2.130.10.10">
    <property type="entry name" value="YVTN repeat-like/Quinoprotein amine dehydrogenase"/>
    <property type="match status" value="1"/>
</dbReference>
<dbReference type="Proteomes" id="UP001148018">
    <property type="component" value="Unassembled WGS sequence"/>
</dbReference>
<dbReference type="Gene3D" id="2.60.40.10">
    <property type="entry name" value="Immunoglobulins"/>
    <property type="match status" value="1"/>
</dbReference>
<evidence type="ECO:0000256" key="4">
    <source>
        <dbReference type="ARBA" id="ARBA00023180"/>
    </source>
</evidence>